<evidence type="ECO:0000313" key="2">
    <source>
        <dbReference type="EMBL" id="PMP68055.1"/>
    </source>
</evidence>
<keyword evidence="1" id="KW-0051">Antiviral defense</keyword>
<dbReference type="InterPro" id="IPR013422">
    <property type="entry name" value="CRISPR-assoc_prot_Cas5_N"/>
</dbReference>
<name>A0A2J6WF04_9BACT</name>
<dbReference type="NCBIfam" id="TIGR02592">
    <property type="entry name" value="cas_Cas5h"/>
    <property type="match status" value="1"/>
</dbReference>
<gene>
    <name evidence="2" type="primary">cas5b</name>
    <name evidence="2" type="ORF">C0189_02085</name>
</gene>
<dbReference type="Gene3D" id="3.30.70.2660">
    <property type="match status" value="1"/>
</dbReference>
<dbReference type="Pfam" id="PF09704">
    <property type="entry name" value="Cas_Cas5d"/>
    <property type="match status" value="1"/>
</dbReference>
<dbReference type="AlphaFoldDB" id="A0A2J6WF04"/>
<dbReference type="Proteomes" id="UP000237040">
    <property type="component" value="Unassembled WGS sequence"/>
</dbReference>
<organism evidence="2 3">
    <name type="scientific">Caldisericum exile</name>
    <dbReference type="NCBI Taxonomy" id="693075"/>
    <lineage>
        <taxon>Bacteria</taxon>
        <taxon>Pseudomonadati</taxon>
        <taxon>Caldisericota/Cryosericota group</taxon>
        <taxon>Caldisericota</taxon>
        <taxon>Caldisericia</taxon>
        <taxon>Caldisericales</taxon>
        <taxon>Caldisericaceae</taxon>
        <taxon>Caldisericum</taxon>
    </lineage>
</organism>
<evidence type="ECO:0000313" key="3">
    <source>
        <dbReference type="Proteomes" id="UP000237040"/>
    </source>
</evidence>
<sequence>METVIFEVFGDLALFRKFYTNTSILTYPFPPPTATLGIIGAIVGIEKEKLFDTLSNVEVAISIVEPIRKIRFSLNYINTKDRTFTLKRGRTQIPTEFIKSPHYRIYVRNLDRELNSKFVSLLQNHKSIFIPYLGISELFCNFSFVGKEESEDLIAKEEVEVSSVVPLDEVTVFPKKEGQKLLKERVPHAMNSERLVIKYSDVVLDEEANKILIKGSYSRVGEENVVFFKPIRAFLTSW</sequence>
<proteinExistence type="predicted"/>
<dbReference type="GO" id="GO:0051607">
    <property type="term" value="P:defense response to virus"/>
    <property type="evidence" value="ECO:0007669"/>
    <property type="project" value="UniProtKB-KW"/>
</dbReference>
<dbReference type="GO" id="GO:0043571">
    <property type="term" value="P:maintenance of CRISPR repeat elements"/>
    <property type="evidence" value="ECO:0007669"/>
    <property type="project" value="InterPro"/>
</dbReference>
<comment type="caution">
    <text evidence="2">The sequence shown here is derived from an EMBL/GenBank/DDBJ whole genome shotgun (WGS) entry which is preliminary data.</text>
</comment>
<reference evidence="2 3" key="1">
    <citation type="submission" date="2018-01" db="EMBL/GenBank/DDBJ databases">
        <title>Metagenomic assembled genomes from two thermal pools in the Uzon Caldera, Kamchatka, Russia.</title>
        <authorList>
            <person name="Wilkins L."/>
            <person name="Ettinger C."/>
        </authorList>
    </citation>
    <scope>NUCLEOTIDE SEQUENCE [LARGE SCALE GENOMIC DNA]</scope>
    <source>
        <strain evidence="2">ZAV-07</strain>
    </source>
</reference>
<dbReference type="InterPro" id="IPR013421">
    <property type="entry name" value="CRISPR-assoc_prot_Cas5_HALMA"/>
</dbReference>
<dbReference type="NCBIfam" id="TIGR02593">
    <property type="entry name" value="CRISPR_cas5"/>
    <property type="match status" value="1"/>
</dbReference>
<dbReference type="EMBL" id="PNIL01000029">
    <property type="protein sequence ID" value="PMP68055.1"/>
    <property type="molecule type" value="Genomic_DNA"/>
</dbReference>
<protein>
    <submittedName>
        <fullName evidence="2">Type I-B CRISPR-associated protein Cas5</fullName>
    </submittedName>
</protein>
<dbReference type="InterPro" id="IPR021124">
    <property type="entry name" value="CRISPR-assoc_prot_Cas5"/>
</dbReference>
<accession>A0A2J6WF04</accession>
<evidence type="ECO:0000256" key="1">
    <source>
        <dbReference type="ARBA" id="ARBA00023118"/>
    </source>
</evidence>